<organism evidence="1 2">
    <name type="scientific">Schistosoma mattheei</name>
    <dbReference type="NCBI Taxonomy" id="31246"/>
    <lineage>
        <taxon>Eukaryota</taxon>
        <taxon>Metazoa</taxon>
        <taxon>Spiralia</taxon>
        <taxon>Lophotrochozoa</taxon>
        <taxon>Platyhelminthes</taxon>
        <taxon>Trematoda</taxon>
        <taxon>Digenea</taxon>
        <taxon>Strigeidida</taxon>
        <taxon>Schistosomatoidea</taxon>
        <taxon>Schistosomatidae</taxon>
        <taxon>Schistosoma</taxon>
    </lineage>
</organism>
<name>A0A3P8HHH6_9TREM</name>
<reference evidence="1 2" key="1">
    <citation type="submission" date="2018-11" db="EMBL/GenBank/DDBJ databases">
        <authorList>
            <consortium name="Pathogen Informatics"/>
        </authorList>
    </citation>
    <scope>NUCLEOTIDE SEQUENCE [LARGE SCALE GENOMIC DNA]</scope>
    <source>
        <strain>Denwood</strain>
        <strain evidence="2">Zambia</strain>
    </source>
</reference>
<evidence type="ECO:0000313" key="2">
    <source>
        <dbReference type="Proteomes" id="UP000269396"/>
    </source>
</evidence>
<proteinExistence type="predicted"/>
<keyword evidence="2" id="KW-1185">Reference proteome</keyword>
<sequence>MLFDKPVSFVQIVITSNVLSTGKRGLISSTYFDWRPYFMGNSKCKEVNLNHWTNTVSIELQSTDPDCNVS</sequence>
<accession>A0A3P8HHH6</accession>
<dbReference type="AlphaFoldDB" id="A0A3P8HHH6"/>
<evidence type="ECO:0000313" key="1">
    <source>
        <dbReference type="EMBL" id="VDP77515.1"/>
    </source>
</evidence>
<protein>
    <submittedName>
        <fullName evidence="1">Uncharacterized protein</fullName>
    </submittedName>
</protein>
<gene>
    <name evidence="1" type="ORF">SMTD_LOCUS18594</name>
</gene>
<dbReference type="Proteomes" id="UP000269396">
    <property type="component" value="Unassembled WGS sequence"/>
</dbReference>
<dbReference type="EMBL" id="UZAL01040773">
    <property type="protein sequence ID" value="VDP77515.1"/>
    <property type="molecule type" value="Genomic_DNA"/>
</dbReference>